<dbReference type="NCBIfam" id="TIGR04183">
    <property type="entry name" value="Por_Secre_tail"/>
    <property type="match status" value="1"/>
</dbReference>
<dbReference type="Pfam" id="PF08126">
    <property type="entry name" value="Propeptide_C25"/>
    <property type="match status" value="1"/>
</dbReference>
<keyword evidence="1" id="KW-0732">Signal</keyword>
<evidence type="ECO:0000259" key="2">
    <source>
        <dbReference type="Pfam" id="PF01364"/>
    </source>
</evidence>
<dbReference type="Gene3D" id="2.60.40.4070">
    <property type="match status" value="1"/>
</dbReference>
<dbReference type="NCBIfam" id="NF033707">
    <property type="entry name" value="T9SS_sortase"/>
    <property type="match status" value="1"/>
</dbReference>
<feature type="domain" description="Gingipain propeptide" evidence="3">
    <location>
        <begin position="41"/>
        <end position="221"/>
    </location>
</feature>
<accession>A0A0S4MWZ8</accession>
<reference evidence="5" key="1">
    <citation type="submission" date="2015-11" db="EMBL/GenBank/DDBJ databases">
        <authorList>
            <person name="Varghese N."/>
        </authorList>
    </citation>
    <scope>NUCLEOTIDE SEQUENCE [LARGE SCALE GENOMIC DNA]</scope>
</reference>
<name>A0A0S4MWZ8_9BACT</name>
<evidence type="ECO:0000259" key="3">
    <source>
        <dbReference type="Pfam" id="PF08126"/>
    </source>
</evidence>
<sequence>MQKNDAFNASSLGNRPFLFLFLIFISQLTSAQYLRDFSIVSQSSDEIVIEYTPYLLNIDTTLSPEGMLLSFQILNTSIADYTPGKPQIPVRIFPIAFKSKIGNSLNLIETSYVEYEGVKLKPNPILIKDSISYAKSYSFDEVYRSFEFIPGEIVQLGEIGVARNYIVSQIKVYPIQYNPGIGKVRFYTKIKFVLRYGQGETVFSRADKFDLKIAQTFVNYEFAKNWKIEALRLSKPSDSQFATGDWYKIPIKDEGIYKITYQDLRNAGINPDNIDPRTIKIFNNGGYQLPEDVREPRPEGLIENAILIYGEDDGRFDQGDYIIFYGRGTSGWNYNPEAKEFTHYVNDYTDENYYFLTFGGQPGKRMRIIQSLNIASPFRPSYTVGLVFKDEQKINLTESGRDWFMSSVEAREGFNMLSYVTKLDELIPGGLIKYRIQVASRSAGPNWFIIKEGDYELGRIDLGTVILEGLGSLIDFYAVKSGPRTFTYSGNLPDSRSNLKFYFNWVGQAVAGYIDWFEIIYPRSFKAVNDFISFYSYDTTAIVEYKVYGFSSNDIRVFDVSDFKDVKLISGNINAGEFVFQVSQQSGDIKRFIGVGNNGYKNVTRIEKVKNTNLRGEVEGADWVVIAHPDFIPQAKKLAEHRSRKDSLKTLVVDVTDIYNEFSCGMFDPVAIRDFLRFAFERWNKKPFYVLLFGDGDYDYRNVEISDKNWIPPYESREGLQQILTYTSDDFYVLLTPDVYIDMAIGRLPVQKQDEAEAVVNKIIQYETGKDFGNWRNIILFAADDGMVSGSDYDGTIHTYQSETLSNYYTPEFVDKRKLYLVAYPTVYTSAGRRKPDAARALVDYINRGCVIVNWIGHGNPFVWAHERVFEFGYTIQNLRNGSRTPFIIAATCDFARFDNPKTQSSAEVLLLLKDAGAIGVLSSTRLVYSGDNAVFNYKFFAELFKQTDEYKTSTLGEAIFKVKQVQTSLNDRKFILLADPATRLVIPRYSAEIDSINGLSPKQQTVQLKALGKVKLSGSSFKNNQVKIELSGKVELILFDALKNLSYTDEMGTRFNFIDQGNLLFKGEYTLDKGRFYGEFIIPKDISFSNSKSKILAYYYGDGVDGIGYTTNVIINGIDSTFTIDRVGPEIEVYLNNKNFRSGDVVTNEPTLIVEISDESGINISTSAIGHRIEAFIDDNPTGIDLTEFYKSELDDYKRGKVVYKLPKLSPGKHSLKVRAWDVFNNSSVKEIEFNVVEGVDFAIFNVFNYPNPFSEKTYFTFQKVGTEEETPVDVEIKVYTLSGKLISRIERFGLTGNFIAIEWDGRDMDGDEIANGVYIYKVVVKTFDGSKRAETIGKLVVMR</sequence>
<dbReference type="Gene3D" id="3.40.50.10390">
    <property type="entry name" value="Gingipain r, domain 1"/>
    <property type="match status" value="1"/>
</dbReference>
<keyword evidence="5" id="KW-1185">Reference proteome</keyword>
<dbReference type="Gene3D" id="2.60.40.3800">
    <property type="match status" value="1"/>
</dbReference>
<dbReference type="InterPro" id="IPR026444">
    <property type="entry name" value="Secre_tail"/>
</dbReference>
<dbReference type="InterPro" id="IPR038490">
    <property type="entry name" value="Gingipain_propep_sf"/>
</dbReference>
<protein>
    <submittedName>
        <fullName evidence="4">Propeptide_C25</fullName>
    </submittedName>
</protein>
<dbReference type="InterPro" id="IPR001769">
    <property type="entry name" value="Gingipain"/>
</dbReference>
<dbReference type="Pfam" id="PF01364">
    <property type="entry name" value="Peptidase_C25"/>
    <property type="match status" value="1"/>
</dbReference>
<organism evidence="4 5">
    <name type="scientific">Candidatus Thermokryptus mobilis</name>
    <dbReference type="NCBI Taxonomy" id="1643428"/>
    <lineage>
        <taxon>Bacteria</taxon>
        <taxon>Pseudomonadati</taxon>
        <taxon>Candidatus Kryptoniota</taxon>
        <taxon>Candidatus Thermokryptus</taxon>
    </lineage>
</organism>
<dbReference type="InterPro" id="IPR012600">
    <property type="entry name" value="Propeptide_C25"/>
</dbReference>
<dbReference type="InterPro" id="IPR029031">
    <property type="entry name" value="Gingipain_N_sf"/>
</dbReference>
<gene>
    <name evidence="4" type="ORF">JGI1_00463</name>
</gene>
<feature type="domain" description="Gingipain" evidence="2">
    <location>
        <begin position="624"/>
        <end position="985"/>
    </location>
</feature>
<dbReference type="GO" id="GO:0004197">
    <property type="term" value="F:cysteine-type endopeptidase activity"/>
    <property type="evidence" value="ECO:0007669"/>
    <property type="project" value="InterPro"/>
</dbReference>
<proteinExistence type="predicted"/>
<dbReference type="EMBL" id="FAOO01000003">
    <property type="protein sequence ID" value="CUU02337.1"/>
    <property type="molecule type" value="Genomic_DNA"/>
</dbReference>
<evidence type="ECO:0000256" key="1">
    <source>
        <dbReference type="ARBA" id="ARBA00022729"/>
    </source>
</evidence>
<dbReference type="STRING" id="1643428.GCA_001442855_00450"/>
<dbReference type="SUPFAM" id="SSF52129">
    <property type="entry name" value="Caspase-like"/>
    <property type="match status" value="1"/>
</dbReference>
<evidence type="ECO:0000313" key="5">
    <source>
        <dbReference type="Proteomes" id="UP000320623"/>
    </source>
</evidence>
<dbReference type="GO" id="GO:0006508">
    <property type="term" value="P:proteolysis"/>
    <property type="evidence" value="ECO:0007669"/>
    <property type="project" value="InterPro"/>
</dbReference>
<dbReference type="CDD" id="cd02258">
    <property type="entry name" value="Peptidase_C25_N"/>
    <property type="match status" value="1"/>
</dbReference>
<dbReference type="Gene3D" id="3.40.50.1460">
    <property type="match status" value="1"/>
</dbReference>
<dbReference type="InterPro" id="IPR029030">
    <property type="entry name" value="Caspase-like_dom_sf"/>
</dbReference>
<dbReference type="Proteomes" id="UP000320623">
    <property type="component" value="Unassembled WGS sequence"/>
</dbReference>
<evidence type="ECO:0000313" key="4">
    <source>
        <dbReference type="EMBL" id="CUU02337.1"/>
    </source>
</evidence>